<dbReference type="Pfam" id="PF14602">
    <property type="entry name" value="Hexapep_2"/>
    <property type="match status" value="1"/>
</dbReference>
<evidence type="ECO:0000313" key="1">
    <source>
        <dbReference type="EMBL" id="GHO52465.1"/>
    </source>
</evidence>
<dbReference type="PANTHER" id="PTHR23416">
    <property type="entry name" value="SIALIC ACID SYNTHASE-RELATED"/>
    <property type="match status" value="1"/>
</dbReference>
<sequence length="184" mass="20255">MKRFLNATLRYATNHIINHIPSHTLRRAWYRRMLGWRIGPGTHLLLGQHIMFGGLRSGGSKVSIGHHTIINHGCLLYTTGGLIIGNNVSISSGTWLMTGSHELNHPAFPDIYKPIVIEDHAWLGLRCTILQGVTIGRGAVVMAGAVVARDVPPFAIVGGVPAKVVKYRELQDPSYTLEFSPLFE</sequence>
<gene>
    <name evidence="1" type="ORF">KSB_09400</name>
</gene>
<keyword evidence="2" id="KW-1185">Reference proteome</keyword>
<dbReference type="InterPro" id="IPR001451">
    <property type="entry name" value="Hexapep"/>
</dbReference>
<dbReference type="Proteomes" id="UP000654345">
    <property type="component" value="Unassembled WGS sequence"/>
</dbReference>
<evidence type="ECO:0000313" key="2">
    <source>
        <dbReference type="Proteomes" id="UP000654345"/>
    </source>
</evidence>
<accession>A0ABQ3UJ69</accession>
<dbReference type="EMBL" id="BNJG01000001">
    <property type="protein sequence ID" value="GHO52465.1"/>
    <property type="molecule type" value="Genomic_DNA"/>
</dbReference>
<dbReference type="InterPro" id="IPR051159">
    <property type="entry name" value="Hexapeptide_acetyltransf"/>
</dbReference>
<proteinExistence type="predicted"/>
<reference evidence="1 2" key="1">
    <citation type="journal article" date="2021" name="Int. J. Syst. Evol. Microbiol.">
        <title>Reticulibacter mediterranei gen. nov., sp. nov., within the new family Reticulibacteraceae fam. nov., and Ktedonospora formicarum gen. nov., sp. nov., Ktedonobacter robiniae sp. nov., Dictyobacter formicarum sp. nov. and Dictyobacter arantiisoli sp. nov., belonging to the class Ktedonobacteria.</title>
        <authorList>
            <person name="Yabe S."/>
            <person name="Zheng Y."/>
            <person name="Wang C.M."/>
            <person name="Sakai Y."/>
            <person name="Abe K."/>
            <person name="Yokota A."/>
            <person name="Donadio S."/>
            <person name="Cavaletti L."/>
            <person name="Monciardini P."/>
        </authorList>
    </citation>
    <scope>NUCLEOTIDE SEQUENCE [LARGE SCALE GENOMIC DNA]</scope>
    <source>
        <strain evidence="1 2">SOSP1-30</strain>
    </source>
</reference>
<dbReference type="Gene3D" id="2.160.10.10">
    <property type="entry name" value="Hexapeptide repeat proteins"/>
    <property type="match status" value="1"/>
</dbReference>
<protein>
    <recommendedName>
        <fullName evidence="3">Acyltransferase</fullName>
    </recommendedName>
</protein>
<dbReference type="CDD" id="cd04647">
    <property type="entry name" value="LbH_MAT_like"/>
    <property type="match status" value="1"/>
</dbReference>
<comment type="caution">
    <text evidence="1">The sequence shown here is derived from an EMBL/GenBank/DDBJ whole genome shotgun (WGS) entry which is preliminary data.</text>
</comment>
<evidence type="ECO:0008006" key="3">
    <source>
        <dbReference type="Google" id="ProtNLM"/>
    </source>
</evidence>
<organism evidence="1 2">
    <name type="scientific">Ktedonobacter robiniae</name>
    <dbReference type="NCBI Taxonomy" id="2778365"/>
    <lineage>
        <taxon>Bacteria</taxon>
        <taxon>Bacillati</taxon>
        <taxon>Chloroflexota</taxon>
        <taxon>Ktedonobacteria</taxon>
        <taxon>Ktedonobacterales</taxon>
        <taxon>Ktedonobacteraceae</taxon>
        <taxon>Ktedonobacter</taxon>
    </lineage>
</organism>
<dbReference type="RefSeq" id="WP_201369372.1">
    <property type="nucleotide sequence ID" value="NZ_BNJG01000001.1"/>
</dbReference>
<dbReference type="InterPro" id="IPR011004">
    <property type="entry name" value="Trimer_LpxA-like_sf"/>
</dbReference>
<name>A0ABQ3UJ69_9CHLR</name>
<dbReference type="SUPFAM" id="SSF51161">
    <property type="entry name" value="Trimeric LpxA-like enzymes"/>
    <property type="match status" value="1"/>
</dbReference>